<protein>
    <submittedName>
        <fullName evidence="1">Uncharacterized protein</fullName>
    </submittedName>
</protein>
<comment type="caution">
    <text evidence="1">The sequence shown here is derived from an EMBL/GenBank/DDBJ whole genome shotgun (WGS) entry which is preliminary data.</text>
</comment>
<keyword evidence="2" id="KW-1185">Reference proteome</keyword>
<dbReference type="Proteomes" id="UP000594638">
    <property type="component" value="Unassembled WGS sequence"/>
</dbReference>
<evidence type="ECO:0000313" key="2">
    <source>
        <dbReference type="Proteomes" id="UP000594638"/>
    </source>
</evidence>
<accession>A0A8S0P7A2</accession>
<evidence type="ECO:0000313" key="1">
    <source>
        <dbReference type="EMBL" id="CAA2934021.1"/>
    </source>
</evidence>
<reference evidence="1 2" key="1">
    <citation type="submission" date="2019-12" db="EMBL/GenBank/DDBJ databases">
        <authorList>
            <person name="Alioto T."/>
            <person name="Alioto T."/>
            <person name="Gomez Garrido J."/>
        </authorList>
    </citation>
    <scope>NUCLEOTIDE SEQUENCE [LARGE SCALE GENOMIC DNA]</scope>
</reference>
<name>A0A8S0P7A2_OLEEU</name>
<dbReference type="Gramene" id="OE9A065752T1">
    <property type="protein sequence ID" value="OE9A065752C1"/>
    <property type="gene ID" value="OE9A065752"/>
</dbReference>
<dbReference type="AlphaFoldDB" id="A0A8S0P7A2"/>
<dbReference type="EMBL" id="CACTIH010000010">
    <property type="protein sequence ID" value="CAA2934021.1"/>
    <property type="molecule type" value="Genomic_DNA"/>
</dbReference>
<sequence>MRAPVINTAWTIEENKLEKPHLGMQISDDMKDGLQDLYARKNFTSVRGNMSKKIVKPKIDLKQGHSCFTNGKLK</sequence>
<organism evidence="1 2">
    <name type="scientific">Olea europaea subsp. europaea</name>
    <dbReference type="NCBI Taxonomy" id="158383"/>
    <lineage>
        <taxon>Eukaryota</taxon>
        <taxon>Viridiplantae</taxon>
        <taxon>Streptophyta</taxon>
        <taxon>Embryophyta</taxon>
        <taxon>Tracheophyta</taxon>
        <taxon>Spermatophyta</taxon>
        <taxon>Magnoliopsida</taxon>
        <taxon>eudicotyledons</taxon>
        <taxon>Gunneridae</taxon>
        <taxon>Pentapetalae</taxon>
        <taxon>asterids</taxon>
        <taxon>lamiids</taxon>
        <taxon>Lamiales</taxon>
        <taxon>Oleaceae</taxon>
        <taxon>Oleeae</taxon>
        <taxon>Olea</taxon>
    </lineage>
</organism>
<gene>
    <name evidence="1" type="ORF">OLEA9_A065752</name>
</gene>
<proteinExistence type="predicted"/>
<feature type="non-terminal residue" evidence="1">
    <location>
        <position position="74"/>
    </location>
</feature>